<sequence length="54" mass="5724">MQPLTLVDDEAEQCLKAAEQADRLDRRNATIVAVLGFIGVVLSGALLILGQSSL</sequence>
<feature type="transmembrane region" description="Helical" evidence="1">
    <location>
        <begin position="29"/>
        <end position="49"/>
    </location>
</feature>
<accession>A0A2M9D6B6</accession>
<evidence type="ECO:0000313" key="2">
    <source>
        <dbReference type="EMBL" id="PJJ81259.1"/>
    </source>
</evidence>
<comment type="caution">
    <text evidence="2">The sequence shown here is derived from an EMBL/GenBank/DDBJ whole genome shotgun (WGS) entry which is preliminary data.</text>
</comment>
<reference evidence="2 3" key="1">
    <citation type="submission" date="2017-11" db="EMBL/GenBank/DDBJ databases">
        <title>Genomic Encyclopedia of Archaeal and Bacterial Type Strains, Phase II (KMG-II): From Individual Species to Whole Genera.</title>
        <authorList>
            <person name="Goeker M."/>
        </authorList>
    </citation>
    <scope>NUCLEOTIDE SEQUENCE [LARGE SCALE GENOMIC DNA]</scope>
    <source>
        <strain evidence="2 3">DSM 16400</strain>
    </source>
</reference>
<organism evidence="2 3">
    <name type="scientific">Salinibacterium amurskyense</name>
    <dbReference type="NCBI Taxonomy" id="205941"/>
    <lineage>
        <taxon>Bacteria</taxon>
        <taxon>Bacillati</taxon>
        <taxon>Actinomycetota</taxon>
        <taxon>Actinomycetes</taxon>
        <taxon>Micrococcales</taxon>
        <taxon>Microbacteriaceae</taxon>
        <taxon>Salinibacterium</taxon>
    </lineage>
</organism>
<dbReference type="EMBL" id="PGFH01000001">
    <property type="protein sequence ID" value="PJJ81259.1"/>
    <property type="molecule type" value="Genomic_DNA"/>
</dbReference>
<dbReference type="Proteomes" id="UP000231742">
    <property type="component" value="Unassembled WGS sequence"/>
</dbReference>
<dbReference type="RefSeq" id="WP_157847468.1">
    <property type="nucleotide sequence ID" value="NZ_BMZU01000001.1"/>
</dbReference>
<name>A0A2M9D6B6_9MICO</name>
<evidence type="ECO:0000313" key="3">
    <source>
        <dbReference type="Proteomes" id="UP000231742"/>
    </source>
</evidence>
<keyword evidence="1" id="KW-1133">Transmembrane helix</keyword>
<evidence type="ECO:0000256" key="1">
    <source>
        <dbReference type="SAM" id="Phobius"/>
    </source>
</evidence>
<keyword evidence="1" id="KW-0812">Transmembrane</keyword>
<keyword evidence="1" id="KW-0472">Membrane</keyword>
<dbReference type="AlphaFoldDB" id="A0A2M9D6B6"/>
<keyword evidence="3" id="KW-1185">Reference proteome</keyword>
<gene>
    <name evidence="2" type="ORF">CLV85_0430</name>
</gene>
<proteinExistence type="predicted"/>
<protein>
    <submittedName>
        <fullName evidence="2">Uncharacterized protein</fullName>
    </submittedName>
</protein>